<dbReference type="Gene3D" id="3.40.50.10190">
    <property type="entry name" value="BRCT domain"/>
    <property type="match status" value="1"/>
</dbReference>
<protein>
    <recommendedName>
        <fullName evidence="3">BRCT domain-containing protein</fullName>
    </recommendedName>
</protein>
<comment type="caution">
    <text evidence="1">The sequence shown here is derived from an EMBL/GenBank/DDBJ whole genome shotgun (WGS) entry which is preliminary data.</text>
</comment>
<dbReference type="InterPro" id="IPR036420">
    <property type="entry name" value="BRCT_dom_sf"/>
</dbReference>
<dbReference type="Proteomes" id="UP001168109">
    <property type="component" value="Unassembled WGS sequence"/>
</dbReference>
<dbReference type="SUPFAM" id="SSF52113">
    <property type="entry name" value="BRCT domain"/>
    <property type="match status" value="1"/>
</dbReference>
<accession>A0ABT7QBV8</accession>
<evidence type="ECO:0000313" key="2">
    <source>
        <dbReference type="Proteomes" id="UP001168109"/>
    </source>
</evidence>
<name>A0ABT7QBV8_9GAMM</name>
<reference evidence="1" key="1">
    <citation type="submission" date="2024-05" db="EMBL/GenBank/DDBJ databases">
        <title>WGS of Aeromonas isolates.</title>
        <authorList>
            <person name="Lee H."/>
        </authorList>
    </citation>
    <scope>NUCLEOTIDE SEQUENCE</scope>
    <source>
        <strain evidence="1">LP308</strain>
    </source>
</reference>
<organism evidence="1 2">
    <name type="scientific">Aeromonas piscicola</name>
    <dbReference type="NCBI Taxonomy" id="600645"/>
    <lineage>
        <taxon>Bacteria</taxon>
        <taxon>Pseudomonadati</taxon>
        <taxon>Pseudomonadota</taxon>
        <taxon>Gammaproteobacteria</taxon>
        <taxon>Aeromonadales</taxon>
        <taxon>Aeromonadaceae</taxon>
        <taxon>Aeromonas</taxon>
    </lineage>
</organism>
<gene>
    <name evidence="1" type="ORF">OB962_10510</name>
</gene>
<dbReference type="EMBL" id="JAOPLU010000002">
    <property type="protein sequence ID" value="MDM5131427.1"/>
    <property type="molecule type" value="Genomic_DNA"/>
</dbReference>
<dbReference type="RefSeq" id="WP_290041982.1">
    <property type="nucleotide sequence ID" value="NZ_JAOPLU010000002.1"/>
</dbReference>
<sequence length="414" mass="46184">MFDNSKIIDKQAFFIYEKTDGSIEGYHVVNVSISDHHLQGVALPQRQFRTFRIDRIITMFKDEGELRNADVPSLQAVSSRPAKKATSNHADKAEIAFTGFSKVDRDRLERQAADAGLSIKKDVTKRLAYLCCGPNAGPTKTAKARDNGALALTEQQFIALISTGELPEVGEYDLIMGAPSTEPNNDIDYIRDTFTTWRTLPRRQCLIARFVDGYAAGWRFCVHEAHRPALDIKQTVLSTSNPDRPKEKISKSVWTQGHVFNFIGGELICSHVSGHRGPWSEFVKMTNERVLSVKFSTPAGYDTVDRIEGEFTGVLRRNNASSAQGERSQDRVPLAINSQAYDEGTVTIAVSQPDGERLVEIERITLTQVEFVALLQNGSVTRTTTLSDGSSTIEIYNPFERQRILEQVPQLESV</sequence>
<keyword evidence="2" id="KW-1185">Reference proteome</keyword>
<proteinExistence type="predicted"/>
<evidence type="ECO:0008006" key="3">
    <source>
        <dbReference type="Google" id="ProtNLM"/>
    </source>
</evidence>
<evidence type="ECO:0000313" key="1">
    <source>
        <dbReference type="EMBL" id="MDM5131427.1"/>
    </source>
</evidence>